<sequence>MASMSFTSCLSFSCTDFSHRDSTSSFLSISIASWLSFSSTDLSHRVSTSLLLSTSFLMTTTSFSFASSSLLFSSTVSFSLFFNSCPTSTNVAPLLKSHLVQIVDVLIGGLTPYLAHPK</sequence>
<reference evidence="1" key="1">
    <citation type="submission" date="2022-08" db="EMBL/GenBank/DDBJ databases">
        <authorList>
            <person name="Gutierrez-Valencia J."/>
        </authorList>
    </citation>
    <scope>NUCLEOTIDE SEQUENCE</scope>
</reference>
<protein>
    <submittedName>
        <fullName evidence="1">Uncharacterized protein</fullName>
    </submittedName>
</protein>
<name>A0AAV0JCL9_9ROSI</name>
<keyword evidence="2" id="KW-1185">Reference proteome</keyword>
<dbReference type="Proteomes" id="UP001154282">
    <property type="component" value="Unassembled WGS sequence"/>
</dbReference>
<gene>
    <name evidence="1" type="ORF">LITE_LOCUS13662</name>
</gene>
<evidence type="ECO:0000313" key="1">
    <source>
        <dbReference type="EMBL" id="CAI0407677.1"/>
    </source>
</evidence>
<dbReference type="EMBL" id="CAMGYJ010000004">
    <property type="protein sequence ID" value="CAI0407677.1"/>
    <property type="molecule type" value="Genomic_DNA"/>
</dbReference>
<dbReference type="AlphaFoldDB" id="A0AAV0JCL9"/>
<comment type="caution">
    <text evidence="1">The sequence shown here is derived from an EMBL/GenBank/DDBJ whole genome shotgun (WGS) entry which is preliminary data.</text>
</comment>
<accession>A0AAV0JCL9</accession>
<organism evidence="1 2">
    <name type="scientific">Linum tenue</name>
    <dbReference type="NCBI Taxonomy" id="586396"/>
    <lineage>
        <taxon>Eukaryota</taxon>
        <taxon>Viridiplantae</taxon>
        <taxon>Streptophyta</taxon>
        <taxon>Embryophyta</taxon>
        <taxon>Tracheophyta</taxon>
        <taxon>Spermatophyta</taxon>
        <taxon>Magnoliopsida</taxon>
        <taxon>eudicotyledons</taxon>
        <taxon>Gunneridae</taxon>
        <taxon>Pentapetalae</taxon>
        <taxon>rosids</taxon>
        <taxon>fabids</taxon>
        <taxon>Malpighiales</taxon>
        <taxon>Linaceae</taxon>
        <taxon>Linum</taxon>
    </lineage>
</organism>
<proteinExistence type="predicted"/>
<evidence type="ECO:0000313" key="2">
    <source>
        <dbReference type="Proteomes" id="UP001154282"/>
    </source>
</evidence>